<dbReference type="EMBL" id="BMJC01000001">
    <property type="protein sequence ID" value="GGA88022.1"/>
    <property type="molecule type" value="Genomic_DNA"/>
</dbReference>
<comment type="caution">
    <text evidence="2">The sequence shown here is derived from an EMBL/GenBank/DDBJ whole genome shotgun (WGS) entry which is preliminary data.</text>
</comment>
<accession>A0A8J2U9P6</accession>
<evidence type="ECO:0000313" key="3">
    <source>
        <dbReference type="Proteomes" id="UP000607559"/>
    </source>
</evidence>
<dbReference type="Pfam" id="PF13472">
    <property type="entry name" value="Lipase_GDSL_2"/>
    <property type="match status" value="1"/>
</dbReference>
<sequence length="196" mass="21104">MASYLALGDSYTIGEAVDSNDRYPVQALHLIADARPEIIATTGWTTGNLLDALAAARPAGDYQAVSLLIGVNNQYQGRSQAEYREQFIALLKAAIGLAGNRPSHVLVLSIPDYSVTPFARKGNTARIAAQIDSFNAINSGIAAMYKVNYLDVTTESRKAGADPSLIAADGLHFSGKEYAIWARLMEPWLSTTLAQR</sequence>
<dbReference type="InterPro" id="IPR036514">
    <property type="entry name" value="SGNH_hydro_sf"/>
</dbReference>
<dbReference type="AlphaFoldDB" id="A0A8J2U9P6"/>
<dbReference type="InterPro" id="IPR013830">
    <property type="entry name" value="SGNH_hydro"/>
</dbReference>
<name>A0A8J2U9P6_9BACT</name>
<dbReference type="SUPFAM" id="SSF52266">
    <property type="entry name" value="SGNH hydrolase"/>
    <property type="match status" value="1"/>
</dbReference>
<reference evidence="2" key="1">
    <citation type="journal article" date="2014" name="Int. J. Syst. Evol. Microbiol.">
        <title>Complete genome sequence of Corynebacterium casei LMG S-19264T (=DSM 44701T), isolated from a smear-ripened cheese.</title>
        <authorList>
            <consortium name="US DOE Joint Genome Institute (JGI-PGF)"/>
            <person name="Walter F."/>
            <person name="Albersmeier A."/>
            <person name="Kalinowski J."/>
            <person name="Ruckert C."/>
        </authorList>
    </citation>
    <scope>NUCLEOTIDE SEQUENCE</scope>
    <source>
        <strain evidence="2">CGMCC 1.15448</strain>
    </source>
</reference>
<keyword evidence="3" id="KW-1185">Reference proteome</keyword>
<reference evidence="2" key="2">
    <citation type="submission" date="2020-09" db="EMBL/GenBank/DDBJ databases">
        <authorList>
            <person name="Sun Q."/>
            <person name="Zhou Y."/>
        </authorList>
    </citation>
    <scope>NUCLEOTIDE SEQUENCE</scope>
    <source>
        <strain evidence="2">CGMCC 1.15448</strain>
    </source>
</reference>
<feature type="domain" description="SGNH hydrolase-type esterase" evidence="1">
    <location>
        <begin position="6"/>
        <end position="179"/>
    </location>
</feature>
<dbReference type="GO" id="GO:0016788">
    <property type="term" value="F:hydrolase activity, acting on ester bonds"/>
    <property type="evidence" value="ECO:0007669"/>
    <property type="project" value="UniProtKB-ARBA"/>
</dbReference>
<dbReference type="Proteomes" id="UP000607559">
    <property type="component" value="Unassembled WGS sequence"/>
</dbReference>
<protein>
    <submittedName>
        <fullName evidence="2">Lysophospholipase</fullName>
    </submittedName>
</protein>
<organism evidence="2 3">
    <name type="scientific">Puia dinghuensis</name>
    <dbReference type="NCBI Taxonomy" id="1792502"/>
    <lineage>
        <taxon>Bacteria</taxon>
        <taxon>Pseudomonadati</taxon>
        <taxon>Bacteroidota</taxon>
        <taxon>Chitinophagia</taxon>
        <taxon>Chitinophagales</taxon>
        <taxon>Chitinophagaceae</taxon>
        <taxon>Puia</taxon>
    </lineage>
</organism>
<proteinExistence type="predicted"/>
<gene>
    <name evidence="2" type="ORF">GCM10011511_08960</name>
</gene>
<dbReference type="Gene3D" id="3.40.50.1110">
    <property type="entry name" value="SGNH hydrolase"/>
    <property type="match status" value="1"/>
</dbReference>
<evidence type="ECO:0000259" key="1">
    <source>
        <dbReference type="Pfam" id="PF13472"/>
    </source>
</evidence>
<evidence type="ECO:0000313" key="2">
    <source>
        <dbReference type="EMBL" id="GGA88022.1"/>
    </source>
</evidence>